<evidence type="ECO:0000259" key="7">
    <source>
        <dbReference type="PROSITE" id="PS51363"/>
    </source>
</evidence>
<dbReference type="PROSITE" id="PS51363">
    <property type="entry name" value="W2"/>
    <property type="match status" value="1"/>
</dbReference>
<feature type="region of interest" description="Disordered" evidence="6">
    <location>
        <begin position="441"/>
        <end position="464"/>
    </location>
</feature>
<keyword evidence="2" id="KW-0396">Initiation factor</keyword>
<dbReference type="InterPro" id="IPR003891">
    <property type="entry name" value="Initiation_fac_eIF4g_MI"/>
</dbReference>
<dbReference type="GO" id="GO:0006417">
    <property type="term" value="P:regulation of translation"/>
    <property type="evidence" value="ECO:0007669"/>
    <property type="project" value="UniProtKB-KW"/>
</dbReference>
<evidence type="ECO:0000256" key="2">
    <source>
        <dbReference type="ARBA" id="ARBA00022540"/>
    </source>
</evidence>
<dbReference type="PROSITE" id="PS51366">
    <property type="entry name" value="MI"/>
    <property type="match status" value="1"/>
</dbReference>
<dbReference type="SMART" id="SM00515">
    <property type="entry name" value="eIF5C"/>
    <property type="match status" value="1"/>
</dbReference>
<evidence type="ECO:0000256" key="6">
    <source>
        <dbReference type="SAM" id="MobiDB-lite"/>
    </source>
</evidence>
<keyword evidence="5" id="KW-0648">Protein biosynthesis</keyword>
<dbReference type="HOGENOM" id="CLU_001519_3_0_1"/>
<protein>
    <recommendedName>
        <fullName evidence="11">W2 domain-containing protein</fullName>
    </recommendedName>
</protein>
<dbReference type="Gene3D" id="1.25.40.180">
    <property type="match status" value="3"/>
</dbReference>
<dbReference type="Ensembl" id="ENSCSAVT00000012867.1">
    <property type="protein sequence ID" value="ENSCSAVP00000012719.1"/>
    <property type="gene ID" value="ENSCSAVG00000007466.1"/>
</dbReference>
<evidence type="ECO:0000256" key="5">
    <source>
        <dbReference type="ARBA" id="ARBA00022917"/>
    </source>
</evidence>
<proteinExistence type="inferred from homology"/>
<reference evidence="9" key="3">
    <citation type="submission" date="2025-09" db="UniProtKB">
        <authorList>
            <consortium name="Ensembl"/>
        </authorList>
    </citation>
    <scope>IDENTIFICATION</scope>
</reference>
<dbReference type="PANTHER" id="PTHR23253:SF78">
    <property type="entry name" value="EUKARYOTIC TRANSLATION INITIATION FACTOR 4G1, ISOFORM B-RELATED"/>
    <property type="match status" value="1"/>
</dbReference>
<evidence type="ECO:0000256" key="1">
    <source>
        <dbReference type="ARBA" id="ARBA00005775"/>
    </source>
</evidence>
<dbReference type="PANTHER" id="PTHR23253">
    <property type="entry name" value="EUKARYOTIC TRANSLATION INITIATION FACTOR 4 GAMMA"/>
    <property type="match status" value="1"/>
</dbReference>
<evidence type="ECO:0000256" key="4">
    <source>
        <dbReference type="ARBA" id="ARBA00022845"/>
    </source>
</evidence>
<reference evidence="9" key="2">
    <citation type="submission" date="2025-08" db="UniProtKB">
        <authorList>
            <consortium name="Ensembl"/>
        </authorList>
    </citation>
    <scope>IDENTIFICATION</scope>
</reference>
<sequence>QRWAPPSSLQRNLHFEHKEAVFRKTRSILNKLTPEKFDKLCQDILNIGIASKEILKGIVILIFEKAIDELRYSSLYANLCRRLYYEAPNFDLGHPINAGNQGIKPNVSCTFRRLLIAKLQDEFENRNRKLEAFDCKEGALSLEEEEQRSRAKHHMLGNIKFIGELYRLNLLHESIVHKCIMQLIRAKKKGTVDDISEDLECLCQIMVTCGRRLDHDKAKSLMDQYFDRLELVRKRRADLPSRIRFMIQDVLELRAAKWMPRQILRNVGPKTLGQIRSEVAEEYPGLMIDQPHFQQNARINGESSPQEAKPQKPNDPKGKDLYRNVVAGPQVSPRRTVHSASPPVKRHPAIAQSAADAFQPSYQHVIDNAKQQVGDSYPVTPGALTHCISPQCVCQCLIFNNKHKLTLMIKFNTYKVLIFKLQSLSIAQILKIHPPTHTDLLQKPNAKKPVVASNQEKQKSKKNIRSEEELAEMVKRVLSNAAGSADKVADDIKAQNIPNKQIATLSCLLCENSLQGTDEGKDFICQVFVALIARKLANNDHLMEGLQHLFEKLGKMESSVPRVKSTTSSLLARFILNDLATLKGVSEMLKAGYHFPMFLLILQQLIKIKDKIWLLDAFKQSKVDLLMLMPDASQNKGSMFEILKGKQLAFLCPLLHMEMQLSKQLDADPSPMVVYRWIKENVGSELYSDPEFVHVLTTCCLHHVTKQSSLKADVERGQSVPKQLQEKEKVLLSSIKPVLQKFVHDNPRLQLHALYTVQTFCHDQDFPKGLMLRMFNLLYNEDVIDEESFIAWKEDVNSDFPGKGKALFQVNSWLTWLQEADTEEDDE</sequence>
<evidence type="ECO:0000313" key="9">
    <source>
        <dbReference type="Ensembl" id="ENSCSAVP00000012719.1"/>
    </source>
</evidence>
<dbReference type="Pfam" id="PF02854">
    <property type="entry name" value="MIF4G"/>
    <property type="match status" value="1"/>
</dbReference>
<feature type="region of interest" description="Disordered" evidence="6">
    <location>
        <begin position="300"/>
        <end position="321"/>
    </location>
</feature>
<feature type="domain" description="W2" evidence="7">
    <location>
        <begin position="644"/>
        <end position="827"/>
    </location>
</feature>
<organism evidence="9 10">
    <name type="scientific">Ciona savignyi</name>
    <name type="common">Pacific transparent sea squirt</name>
    <dbReference type="NCBI Taxonomy" id="51511"/>
    <lineage>
        <taxon>Eukaryota</taxon>
        <taxon>Metazoa</taxon>
        <taxon>Chordata</taxon>
        <taxon>Tunicata</taxon>
        <taxon>Ascidiacea</taxon>
        <taxon>Phlebobranchia</taxon>
        <taxon>Cionidae</taxon>
        <taxon>Ciona</taxon>
    </lineage>
</organism>
<dbReference type="Proteomes" id="UP000007875">
    <property type="component" value="Unassembled WGS sequence"/>
</dbReference>
<dbReference type="SUPFAM" id="SSF48371">
    <property type="entry name" value="ARM repeat"/>
    <property type="match status" value="3"/>
</dbReference>
<reference evidence="10" key="1">
    <citation type="submission" date="2003-08" db="EMBL/GenBank/DDBJ databases">
        <authorList>
            <person name="Birren B."/>
            <person name="Nusbaum C."/>
            <person name="Abebe A."/>
            <person name="Abouelleil A."/>
            <person name="Adekoya E."/>
            <person name="Ait-zahra M."/>
            <person name="Allen N."/>
            <person name="Allen T."/>
            <person name="An P."/>
            <person name="Anderson M."/>
            <person name="Anderson S."/>
            <person name="Arachchi H."/>
            <person name="Armbruster J."/>
            <person name="Bachantsang P."/>
            <person name="Baldwin J."/>
            <person name="Barry A."/>
            <person name="Bayul T."/>
            <person name="Blitshsteyn B."/>
            <person name="Bloom T."/>
            <person name="Blye J."/>
            <person name="Boguslavskiy L."/>
            <person name="Borowsky M."/>
            <person name="Boukhgalter B."/>
            <person name="Brunache A."/>
            <person name="Butler J."/>
            <person name="Calixte N."/>
            <person name="Calvo S."/>
            <person name="Camarata J."/>
            <person name="Campo K."/>
            <person name="Chang J."/>
            <person name="Cheshatsang Y."/>
            <person name="Citroen M."/>
            <person name="Collymore A."/>
            <person name="Considine T."/>
            <person name="Cook A."/>
            <person name="Cooke P."/>
            <person name="Corum B."/>
            <person name="Cuomo C."/>
            <person name="David R."/>
            <person name="Dawoe T."/>
            <person name="Degray S."/>
            <person name="Dodge S."/>
            <person name="Dooley K."/>
            <person name="Dorje P."/>
            <person name="Dorjee K."/>
            <person name="Dorris L."/>
            <person name="Duffey N."/>
            <person name="Dupes A."/>
            <person name="Elkins T."/>
            <person name="Engels R."/>
            <person name="Erickson J."/>
            <person name="Farina A."/>
            <person name="Faro S."/>
            <person name="Ferreira P."/>
            <person name="Fischer H."/>
            <person name="Fitzgerald M."/>
            <person name="Foley K."/>
            <person name="Gage D."/>
            <person name="Galagan J."/>
            <person name="Gearin G."/>
            <person name="Gnerre S."/>
            <person name="Gnirke A."/>
            <person name="Goyette A."/>
            <person name="Graham J."/>
            <person name="Grandbois E."/>
            <person name="Gyaltsen K."/>
            <person name="Hafez N."/>
            <person name="Hagopian D."/>
            <person name="Hagos B."/>
            <person name="Hall J."/>
            <person name="Hatcher B."/>
            <person name="Heller A."/>
            <person name="Higgins H."/>
            <person name="Honan T."/>
            <person name="Horn A."/>
            <person name="Houde N."/>
            <person name="Hughes L."/>
            <person name="Hulme W."/>
            <person name="Husby E."/>
            <person name="Iliev I."/>
            <person name="Jaffe D."/>
            <person name="Jones C."/>
            <person name="Kamal M."/>
            <person name="Kamat A."/>
            <person name="Kamvysselis M."/>
            <person name="Karlsson E."/>
            <person name="Kells C."/>
            <person name="Kieu A."/>
            <person name="Kisner P."/>
            <person name="Kodira C."/>
            <person name="Kulbokas E."/>
            <person name="Labutti K."/>
            <person name="Lama D."/>
            <person name="Landers T."/>
            <person name="Leger J."/>
            <person name="Levine S."/>
            <person name="Lewis D."/>
            <person name="Lewis T."/>
            <person name="Lindblad-toh K."/>
            <person name="Liu X."/>
            <person name="Lokyitsang T."/>
            <person name="Lokyitsang Y."/>
            <person name="Lucien O."/>
            <person name="Lui A."/>
            <person name="Ma L.J."/>
            <person name="Mabbitt R."/>
            <person name="Macdonald J."/>
            <person name="Maclean C."/>
            <person name="Major J."/>
            <person name="Manning J."/>
            <person name="Marabella R."/>
            <person name="Maru K."/>
            <person name="Matthews C."/>
            <person name="Mauceli E."/>
            <person name="Mccarthy M."/>
            <person name="Mcdonough S."/>
            <person name="Mcghee T."/>
            <person name="Meldrim J."/>
            <person name="Meneus L."/>
            <person name="Mesirov J."/>
            <person name="Mihalev A."/>
            <person name="Mihova T."/>
            <person name="Mikkelsen T."/>
            <person name="Mlenga V."/>
            <person name="Moru K."/>
            <person name="Mozes J."/>
            <person name="Mulrain L."/>
            <person name="Munson G."/>
            <person name="Naylor J."/>
            <person name="Newes C."/>
            <person name="Nguyen C."/>
            <person name="Nguyen N."/>
            <person name="Nguyen T."/>
            <person name="Nicol R."/>
            <person name="Nielsen C."/>
            <person name="Nizzari M."/>
            <person name="Norbu C."/>
            <person name="Norbu N."/>
            <person name="O'donnell P."/>
            <person name="Okoawo O."/>
            <person name="O'leary S."/>
            <person name="Omotosho B."/>
            <person name="O'neill K."/>
            <person name="Osman S."/>
            <person name="Parker S."/>
            <person name="Perrin D."/>
            <person name="Phunkhang P."/>
            <person name="Piqani B."/>
            <person name="Purcell S."/>
            <person name="Rachupka T."/>
            <person name="Ramasamy U."/>
            <person name="Rameau R."/>
            <person name="Ray V."/>
            <person name="Raymond C."/>
            <person name="Retta R."/>
            <person name="Richardson S."/>
            <person name="Rise C."/>
            <person name="Rodriguez J."/>
            <person name="Rogers J."/>
            <person name="Rogov P."/>
            <person name="Rutman M."/>
            <person name="Schupbach R."/>
            <person name="Seaman C."/>
            <person name="Settipalli S."/>
            <person name="Sharpe T."/>
            <person name="Sheridan J."/>
            <person name="Sherpa N."/>
            <person name="Shi J."/>
            <person name="Smirnov S."/>
            <person name="Smith C."/>
            <person name="Sougnez C."/>
            <person name="Spencer B."/>
            <person name="Stalker J."/>
            <person name="Stange-thomann N."/>
            <person name="Stavropoulos S."/>
            <person name="Stetson K."/>
            <person name="Stone C."/>
            <person name="Stone S."/>
            <person name="Stubbs M."/>
            <person name="Talamas J."/>
            <person name="Tchuinga P."/>
            <person name="Tenzing P."/>
            <person name="Tesfaye S."/>
            <person name="Theodore J."/>
            <person name="Thoulutsang Y."/>
            <person name="Topham K."/>
            <person name="Towey S."/>
            <person name="Tsamla T."/>
            <person name="Tsomo N."/>
            <person name="Vallee D."/>
            <person name="Vassiliev H."/>
            <person name="Venkataraman V."/>
            <person name="Vinson J."/>
            <person name="Vo A."/>
            <person name="Wade C."/>
            <person name="Wang S."/>
            <person name="Wangchuk T."/>
            <person name="Wangdi T."/>
            <person name="Whittaker C."/>
            <person name="Wilkinson J."/>
            <person name="Wu Y."/>
            <person name="Wyman D."/>
            <person name="Yadav S."/>
            <person name="Yang S."/>
            <person name="Yang X."/>
            <person name="Yeager S."/>
            <person name="Yee E."/>
            <person name="Young G."/>
            <person name="Zainoun J."/>
            <person name="Zembeck L."/>
            <person name="Zimmer A."/>
            <person name="Zody M."/>
            <person name="Lander E."/>
        </authorList>
    </citation>
    <scope>NUCLEOTIDE SEQUENCE [LARGE SCALE GENOMIC DNA]</scope>
</reference>
<comment type="similarity">
    <text evidence="1">Belongs to the eukaryotic initiation factor 4G family.</text>
</comment>
<evidence type="ECO:0000256" key="3">
    <source>
        <dbReference type="ARBA" id="ARBA00022553"/>
    </source>
</evidence>
<evidence type="ECO:0000313" key="10">
    <source>
        <dbReference type="Proteomes" id="UP000007875"/>
    </source>
</evidence>
<dbReference type="Pfam" id="PF02020">
    <property type="entry name" value="W2"/>
    <property type="match status" value="1"/>
</dbReference>
<dbReference type="GO" id="GO:0003743">
    <property type="term" value="F:translation initiation factor activity"/>
    <property type="evidence" value="ECO:0007669"/>
    <property type="project" value="UniProtKB-KW"/>
</dbReference>
<dbReference type="SMART" id="SM00543">
    <property type="entry name" value="MIF4G"/>
    <property type="match status" value="1"/>
</dbReference>
<accession>H2Z557</accession>
<dbReference type="FunFam" id="1.25.40.180:FF:000042">
    <property type="entry name" value="Eukaryotic translation initiation factor 4 gamma"/>
    <property type="match status" value="1"/>
</dbReference>
<dbReference type="InterPro" id="IPR016024">
    <property type="entry name" value="ARM-type_fold"/>
</dbReference>
<dbReference type="GO" id="GO:0016281">
    <property type="term" value="C:eukaryotic translation initiation factor 4F complex"/>
    <property type="evidence" value="ECO:0007669"/>
    <property type="project" value="TreeGrafter"/>
</dbReference>
<dbReference type="InterPro" id="IPR003307">
    <property type="entry name" value="W2_domain"/>
</dbReference>
<dbReference type="AlphaFoldDB" id="H2Z557"/>
<keyword evidence="3" id="KW-0597">Phosphoprotein</keyword>
<dbReference type="InterPro" id="IPR003890">
    <property type="entry name" value="MIF4G-like_typ-3"/>
</dbReference>
<keyword evidence="4" id="KW-0810">Translation regulation</keyword>
<name>H2Z557_CIOSA</name>
<evidence type="ECO:0008006" key="11">
    <source>
        <dbReference type="Google" id="ProtNLM"/>
    </source>
</evidence>
<feature type="domain" description="MI" evidence="8">
    <location>
        <begin position="469"/>
        <end position="590"/>
    </location>
</feature>
<dbReference type="GeneTree" id="ENSGT00940000154675"/>
<evidence type="ECO:0000259" key="8">
    <source>
        <dbReference type="PROSITE" id="PS51366"/>
    </source>
</evidence>
<feature type="compositionally biased region" description="Basic and acidic residues" evidence="6">
    <location>
        <begin position="309"/>
        <end position="321"/>
    </location>
</feature>
<dbReference type="CDD" id="cd11559">
    <property type="entry name" value="W2_eIF4G1_like"/>
    <property type="match status" value="1"/>
</dbReference>
<dbReference type="GO" id="GO:0003729">
    <property type="term" value="F:mRNA binding"/>
    <property type="evidence" value="ECO:0007669"/>
    <property type="project" value="TreeGrafter"/>
</dbReference>
<keyword evidence="10" id="KW-1185">Reference proteome</keyword>